<dbReference type="InParanoid" id="A0A0M9UC81"/>
<evidence type="ECO:0000313" key="4">
    <source>
        <dbReference type="Proteomes" id="UP000037784"/>
    </source>
</evidence>
<dbReference type="PANTHER" id="PTHR30388">
    <property type="entry name" value="ALDEHYDE OXIDOREDUCTASE MOLYBDENUM COFACTOR ASSEMBLY PROTEIN"/>
    <property type="match status" value="1"/>
</dbReference>
<dbReference type="Pfam" id="PF02625">
    <property type="entry name" value="XdhC_CoxI"/>
    <property type="match status" value="1"/>
</dbReference>
<dbReference type="RefSeq" id="WP_054492477.1">
    <property type="nucleotide sequence ID" value="NZ_BBZA01000063.1"/>
</dbReference>
<accession>A0A0M9UC81</accession>
<keyword evidence="4" id="KW-1185">Reference proteome</keyword>
<evidence type="ECO:0000259" key="1">
    <source>
        <dbReference type="Pfam" id="PF02625"/>
    </source>
</evidence>
<dbReference type="EMBL" id="BBZA01000063">
    <property type="protein sequence ID" value="GAP62567.1"/>
    <property type="molecule type" value="Genomic_DNA"/>
</dbReference>
<dbReference type="InterPro" id="IPR027051">
    <property type="entry name" value="XdhC_Rossmann_dom"/>
</dbReference>
<sequence length="261" mass="28586">MSIQRLLENAVAEGRTVVHTLRLDEGRPGARMLVWPNGERTGTLGSATLDEAVARDALALLAANRRETRDYPEADARVFIEPFLPPPHLVIFGGVHIAIPLTTFAKTLGYRVTIVDPRTKFANRERFPHADAIIPLWPDKAVEQLNITPSTAFVILTHDPKIDEPALKSVVGKGAGYVGAIGSRKTHAERFQRMAQHGLSVDDLREVYAPIGLDLNAETPEEIALAIMAEVVAVMRGGRGGFLRERFWETMGDAILGNTPT</sequence>
<reference evidence="4" key="1">
    <citation type="submission" date="2015-08" db="EMBL/GenBank/DDBJ databases">
        <title>Draft Genome Sequence of a Heterotrophic Facultative Anaerobic Bacterium Ardenticatena maritima Strain 110S.</title>
        <authorList>
            <person name="Kawaichi S."/>
            <person name="Yoshida T."/>
            <person name="Sako Y."/>
            <person name="Nakamura R."/>
        </authorList>
    </citation>
    <scope>NUCLEOTIDE SEQUENCE [LARGE SCALE GENOMIC DNA]</scope>
    <source>
        <strain evidence="4">110S</strain>
    </source>
</reference>
<feature type="domain" description="XdhC Rossmann" evidence="2">
    <location>
        <begin position="89"/>
        <end position="231"/>
    </location>
</feature>
<dbReference type="AlphaFoldDB" id="A0A0M9UC81"/>
<gene>
    <name evidence="3" type="primary">xdhC</name>
    <name evidence="3" type="ORF">ARMA_0990</name>
</gene>
<dbReference type="InterPro" id="IPR003777">
    <property type="entry name" value="XdhC_CoxI"/>
</dbReference>
<comment type="caution">
    <text evidence="3">The sequence shown here is derived from an EMBL/GenBank/DDBJ whole genome shotgun (WGS) entry which is preliminary data.</text>
</comment>
<name>A0A0M9UC81_9CHLR</name>
<dbReference type="STRING" id="872965.SE16_03640"/>
<feature type="domain" description="XdhC- CoxI" evidence="1">
    <location>
        <begin position="16"/>
        <end position="71"/>
    </location>
</feature>
<organism evidence="3 4">
    <name type="scientific">Ardenticatena maritima</name>
    <dbReference type="NCBI Taxonomy" id="872965"/>
    <lineage>
        <taxon>Bacteria</taxon>
        <taxon>Bacillati</taxon>
        <taxon>Chloroflexota</taxon>
        <taxon>Ardenticatenia</taxon>
        <taxon>Ardenticatenales</taxon>
        <taxon>Ardenticatenaceae</taxon>
        <taxon>Ardenticatena</taxon>
    </lineage>
</organism>
<dbReference type="InterPro" id="IPR052698">
    <property type="entry name" value="MoCofactor_Util/Proc"/>
</dbReference>
<protein>
    <submittedName>
        <fullName evidence="3">Xanthine dehydrogenase accessory factor</fullName>
    </submittedName>
</protein>
<dbReference type="Pfam" id="PF13478">
    <property type="entry name" value="XdhC_C"/>
    <property type="match status" value="1"/>
</dbReference>
<proteinExistence type="predicted"/>
<evidence type="ECO:0000259" key="2">
    <source>
        <dbReference type="Pfam" id="PF13478"/>
    </source>
</evidence>
<dbReference type="Gene3D" id="3.40.50.720">
    <property type="entry name" value="NAD(P)-binding Rossmann-like Domain"/>
    <property type="match status" value="1"/>
</dbReference>
<dbReference type="Proteomes" id="UP000037784">
    <property type="component" value="Unassembled WGS sequence"/>
</dbReference>
<dbReference type="PANTHER" id="PTHR30388:SF4">
    <property type="entry name" value="MOLYBDENUM COFACTOR INSERTION CHAPERONE PAOD"/>
    <property type="match status" value="1"/>
</dbReference>
<dbReference type="OrthoDB" id="9773039at2"/>
<evidence type="ECO:0000313" key="3">
    <source>
        <dbReference type="EMBL" id="GAP62567.1"/>
    </source>
</evidence>